<dbReference type="OrthoDB" id="2003120at2"/>
<dbReference type="STRING" id="1123323.SAMN05216245_101142"/>
<protein>
    <submittedName>
        <fullName evidence="2">Uncharacterized protein</fullName>
    </submittedName>
</protein>
<reference evidence="2 3" key="1">
    <citation type="submission" date="2016-10" db="EMBL/GenBank/DDBJ databases">
        <authorList>
            <person name="de Groot N.N."/>
        </authorList>
    </citation>
    <scope>NUCLEOTIDE SEQUENCE [LARGE SCALE GENOMIC DNA]</scope>
    <source>
        <strain evidence="2 3">DSM 9236</strain>
    </source>
</reference>
<gene>
    <name evidence="2" type="ORF">SAMN05216245_101142</name>
</gene>
<organism evidence="2 3">
    <name type="scientific">Succiniclasticum ruminis DSM 9236</name>
    <dbReference type="NCBI Taxonomy" id="1123323"/>
    <lineage>
        <taxon>Bacteria</taxon>
        <taxon>Bacillati</taxon>
        <taxon>Bacillota</taxon>
        <taxon>Negativicutes</taxon>
        <taxon>Acidaminococcales</taxon>
        <taxon>Acidaminococcaceae</taxon>
        <taxon>Succiniclasticum</taxon>
    </lineage>
</organism>
<evidence type="ECO:0000313" key="2">
    <source>
        <dbReference type="EMBL" id="SFE04391.1"/>
    </source>
</evidence>
<dbReference type="EMBL" id="FONL01000001">
    <property type="protein sequence ID" value="SFE04391.1"/>
    <property type="molecule type" value="Genomic_DNA"/>
</dbReference>
<accession>A0A1I1XB63</accession>
<name>A0A1I1XB63_9FIRM</name>
<keyword evidence="3" id="KW-1185">Reference proteome</keyword>
<keyword evidence="1" id="KW-0732">Signal</keyword>
<feature type="chain" id="PRO_5011446890" evidence="1">
    <location>
        <begin position="25"/>
        <end position="151"/>
    </location>
</feature>
<dbReference type="RefSeq" id="WP_093912348.1">
    <property type="nucleotide sequence ID" value="NZ_FONL01000001.1"/>
</dbReference>
<dbReference type="AlphaFoldDB" id="A0A1I1XB63"/>
<proteinExistence type="predicted"/>
<dbReference type="Proteomes" id="UP000198896">
    <property type="component" value="Unassembled WGS sequence"/>
</dbReference>
<feature type="signal peptide" evidence="1">
    <location>
        <begin position="1"/>
        <end position="24"/>
    </location>
</feature>
<evidence type="ECO:0000313" key="3">
    <source>
        <dbReference type="Proteomes" id="UP000198896"/>
    </source>
</evidence>
<evidence type="ECO:0000256" key="1">
    <source>
        <dbReference type="SAM" id="SignalP"/>
    </source>
</evidence>
<sequence length="151" mass="17084">MKTIKILLTAMIISLSFLMGSVYAQEDIEAQWEKNVQQLGAHDEFVTSQLGETRTGVVYFAKCPLKDFKILSLKLEKFEDKPVFLAQTLYTKEVLNPERPLLVKLCLYGSVPNNGFSYTDSEGKTRYYAINASGKDGSLLLIDKIIIKQEH</sequence>